<reference evidence="3" key="3">
    <citation type="submission" date="2018-11" db="EMBL/GenBank/DDBJ databases">
        <authorList>
            <person name="Hwang Y.J."/>
            <person name="Hwang C.Y."/>
        </authorList>
    </citation>
    <scope>NUCLEOTIDE SEQUENCE</scope>
    <source>
        <strain evidence="3">R106</strain>
    </source>
</reference>
<dbReference type="InterPro" id="IPR011006">
    <property type="entry name" value="CheY-like_superfamily"/>
</dbReference>
<reference evidence="2 4" key="1">
    <citation type="submission" date="2018-11" db="EMBL/GenBank/DDBJ databases">
        <title>Shewanella sp. M2.</title>
        <authorList>
            <person name="Hwang Y.J."/>
            <person name="Hwang C.Y."/>
        </authorList>
    </citation>
    <scope>NUCLEOTIDE SEQUENCE [LARGE SCALE GENOMIC DNA]</scope>
    <source>
        <strain evidence="2 4">M2</strain>
    </source>
</reference>
<evidence type="ECO:0000313" key="2">
    <source>
        <dbReference type="EMBL" id="AZG35873.1"/>
    </source>
</evidence>
<dbReference type="EMBL" id="CP034073">
    <property type="protein sequence ID" value="AZG35873.1"/>
    <property type="molecule type" value="Genomic_DNA"/>
</dbReference>
<dbReference type="SUPFAM" id="SSF52172">
    <property type="entry name" value="CheY-like"/>
    <property type="match status" value="1"/>
</dbReference>
<dbReference type="InterPro" id="IPR036388">
    <property type="entry name" value="WH-like_DNA-bd_sf"/>
</dbReference>
<gene>
    <name evidence="3" type="ORF">EGC77_17800</name>
    <name evidence="2" type="ORF">EGC80_13965</name>
</gene>
<evidence type="ECO:0000313" key="3">
    <source>
        <dbReference type="EMBL" id="RPA23768.1"/>
    </source>
</evidence>
<feature type="domain" description="ANTAR" evidence="1">
    <location>
        <begin position="141"/>
        <end position="195"/>
    </location>
</feature>
<evidence type="ECO:0000259" key="1">
    <source>
        <dbReference type="SMART" id="SM01012"/>
    </source>
</evidence>
<proteinExistence type="predicted"/>
<dbReference type="Gene3D" id="1.10.10.10">
    <property type="entry name" value="Winged helix-like DNA-binding domain superfamily/Winged helix DNA-binding domain"/>
    <property type="match status" value="1"/>
</dbReference>
<dbReference type="AlphaFoldDB" id="A0A3N4DIN4"/>
<accession>A0A3N4DIN4</accession>
<dbReference type="GO" id="GO:0003723">
    <property type="term" value="F:RNA binding"/>
    <property type="evidence" value="ECO:0007669"/>
    <property type="project" value="InterPro"/>
</dbReference>
<dbReference type="Proteomes" id="UP000278855">
    <property type="component" value="Unassembled WGS sequence"/>
</dbReference>
<dbReference type="EMBL" id="RKKB01000014">
    <property type="protein sequence ID" value="RPA23768.1"/>
    <property type="molecule type" value="Genomic_DNA"/>
</dbReference>
<organism evidence="3 5">
    <name type="scientific">Shewanella psychromarinicola</name>
    <dbReference type="NCBI Taxonomy" id="2487742"/>
    <lineage>
        <taxon>Bacteria</taxon>
        <taxon>Pseudomonadati</taxon>
        <taxon>Pseudomonadota</taxon>
        <taxon>Gammaproteobacteria</taxon>
        <taxon>Alteromonadales</taxon>
        <taxon>Shewanellaceae</taxon>
        <taxon>Shewanella</taxon>
    </lineage>
</organism>
<dbReference type="KEGG" id="spsr:EGC80_13965"/>
<reference evidence="5" key="2">
    <citation type="submission" date="2018-11" db="EMBL/GenBank/DDBJ databases">
        <title>Shewanella sp. R106.</title>
        <authorList>
            <person name="Hwang Y.J."/>
            <person name="Hwang C.Y."/>
        </authorList>
    </citation>
    <scope>NUCLEOTIDE SEQUENCE [LARGE SCALE GENOMIC DNA]</scope>
    <source>
        <strain evidence="5">R106</strain>
    </source>
</reference>
<dbReference type="Proteomes" id="UP000273778">
    <property type="component" value="Chromosome"/>
</dbReference>
<protein>
    <submittedName>
        <fullName evidence="3">ANTAR domain-containing protein</fullName>
    </submittedName>
</protein>
<evidence type="ECO:0000313" key="5">
    <source>
        <dbReference type="Proteomes" id="UP000278855"/>
    </source>
</evidence>
<dbReference type="OrthoDB" id="6260155at2"/>
<keyword evidence="4" id="KW-1185">Reference proteome</keyword>
<sequence length="237" mass="25842">MAEQGVVMRSLIFCDQSFAAVPVADCDLVQYQTCLAAFGHVTVLTSVSQVEQQLHQQTFDTLLVLTETLHSQIQGLIQRTLTSKPMVIVVNAKTWQQAALTDLLDCGRITFIPDMLTVNRLTSVISLAQARFNAASKTLAEFKKLDDEIRSIKLLSQAKLIVMQQGFDEAKAHHIIQQQAMQKGLSVAQMSAQIIAVVSKQNTSLAVDTLAVNNDGAPHFGAIIPKADILSSQHKGC</sequence>
<evidence type="ECO:0000313" key="4">
    <source>
        <dbReference type="Proteomes" id="UP000273778"/>
    </source>
</evidence>
<dbReference type="SMART" id="SM01012">
    <property type="entry name" value="ANTAR"/>
    <property type="match status" value="1"/>
</dbReference>
<dbReference type="InterPro" id="IPR005561">
    <property type="entry name" value="ANTAR"/>
</dbReference>
<dbReference type="Pfam" id="PF03861">
    <property type="entry name" value="ANTAR"/>
    <property type="match status" value="1"/>
</dbReference>
<name>A0A3N4DIN4_9GAMM</name>